<organism evidence="1 2">
    <name type="scientific">Trichothecium roseum</name>
    <dbReference type="NCBI Taxonomy" id="47278"/>
    <lineage>
        <taxon>Eukaryota</taxon>
        <taxon>Fungi</taxon>
        <taxon>Dikarya</taxon>
        <taxon>Ascomycota</taxon>
        <taxon>Pezizomycotina</taxon>
        <taxon>Sordariomycetes</taxon>
        <taxon>Hypocreomycetidae</taxon>
        <taxon>Hypocreales</taxon>
        <taxon>Hypocreales incertae sedis</taxon>
        <taxon>Trichothecium</taxon>
    </lineage>
</organism>
<evidence type="ECO:0000313" key="1">
    <source>
        <dbReference type="EMBL" id="KAI9897147.1"/>
    </source>
</evidence>
<name>A0ACC0UUG4_9HYPO</name>
<sequence length="584" mass="62170">MSDHKDETAKEKGPHDAGYSADTAAVPQEYVGDVEPALEKVLREKLAAWAGRRGRNDGDGARLGQAVSEKGKNDDTAIVPGDDPATTWSLRALGERRWSALGAAALAAAPVFLDGYQGAIIPGFYGYRAFREEFGEVDGGRGGGAHGYRGSAVLGLAHTFFFLLPVVGATWLRATASEKLAVLAVGEAGLGLAWGWFQGLTLPYISEVVPQELRAPAAVLINIFWMSGQTCGIAMLRAGKLVSRPVWAVRLVMFAPWPCLVLVGLLTYLKLPESPRWLAQKGDGEQLRRAPDRPKTDPAYEAEAETKPATMTAASACKAEAAGLREDAGFASCWRGTDRPRTEVVVGTYVTQQAIGSCLIFFSIQFLQKSGHGEDEALSVTNHVFLGCLAASALSVFLLRPRSRGGGWLLGRRRLLWLAGVGTELLFLAVIGGVGCAAARPGADGEPYAYGKGASLAISVFLGAFTVAFHLVVAPVCYAVMAEVPSRRLKAPTGALARAAFVVCQVAGLWTLPLLVDRAGAGPRAALLWCALGSLSWLWAYRRLPETGGRSQAEVDLLWEARVPAREWRGFDHAAITSLVATGS</sequence>
<dbReference type="Proteomes" id="UP001163324">
    <property type="component" value="Chromosome 8"/>
</dbReference>
<accession>A0ACC0UUG4</accession>
<proteinExistence type="predicted"/>
<keyword evidence="2" id="KW-1185">Reference proteome</keyword>
<reference evidence="1" key="1">
    <citation type="submission" date="2022-10" db="EMBL/GenBank/DDBJ databases">
        <title>Complete Genome of Trichothecium roseum strain YXFP-22015, a Plant Pathogen Isolated from Citrus.</title>
        <authorList>
            <person name="Wang Y."/>
            <person name="Zhu L."/>
        </authorList>
    </citation>
    <scope>NUCLEOTIDE SEQUENCE</scope>
    <source>
        <strain evidence="1">YXFP-22015</strain>
    </source>
</reference>
<protein>
    <submittedName>
        <fullName evidence="1">Uncharacterized protein</fullName>
    </submittedName>
</protein>
<dbReference type="EMBL" id="CM047947">
    <property type="protein sequence ID" value="KAI9897147.1"/>
    <property type="molecule type" value="Genomic_DNA"/>
</dbReference>
<comment type="caution">
    <text evidence="1">The sequence shown here is derived from an EMBL/GenBank/DDBJ whole genome shotgun (WGS) entry which is preliminary data.</text>
</comment>
<evidence type="ECO:0000313" key="2">
    <source>
        <dbReference type="Proteomes" id="UP001163324"/>
    </source>
</evidence>
<gene>
    <name evidence="1" type="ORF">N3K66_008169</name>
</gene>